<dbReference type="InterPro" id="IPR003323">
    <property type="entry name" value="OTU_dom"/>
</dbReference>
<comment type="caution">
    <text evidence="2">The sequence shown here is derived from an EMBL/GenBank/DDBJ whole genome shotgun (WGS) entry which is preliminary data.</text>
</comment>
<dbReference type="OrthoDB" id="5813749at2759"/>
<evidence type="ECO:0000259" key="1">
    <source>
        <dbReference type="PROSITE" id="PS50802"/>
    </source>
</evidence>
<reference evidence="2 3" key="2">
    <citation type="journal article" date="2019" name="G3 (Bethesda)">
        <title>Hybrid Assembly of the Genome of the Entomopathogenic Nematode Steinernema carpocapsae Identifies the X-Chromosome.</title>
        <authorList>
            <person name="Serra L."/>
            <person name="Macchietto M."/>
            <person name="Macias-Munoz A."/>
            <person name="McGill C.J."/>
            <person name="Rodriguez I.M."/>
            <person name="Rodriguez B."/>
            <person name="Murad R."/>
            <person name="Mortazavi A."/>
        </authorList>
    </citation>
    <scope>NUCLEOTIDE SEQUENCE [LARGE SCALE GENOMIC DNA]</scope>
    <source>
        <strain evidence="2 3">ALL</strain>
    </source>
</reference>
<dbReference type="GO" id="GO:0004843">
    <property type="term" value="F:cysteine-type deubiquitinase activity"/>
    <property type="evidence" value="ECO:0007669"/>
    <property type="project" value="TreeGrafter"/>
</dbReference>
<dbReference type="InterPro" id="IPR038765">
    <property type="entry name" value="Papain-like_cys_pep_sf"/>
</dbReference>
<evidence type="ECO:0000313" key="3">
    <source>
        <dbReference type="Proteomes" id="UP000298663"/>
    </source>
</evidence>
<dbReference type="CDD" id="cd22755">
    <property type="entry name" value="OTU_CeDUB-like"/>
    <property type="match status" value="1"/>
</dbReference>
<dbReference type="STRING" id="34508.A0A4U5M7W4"/>
<proteinExistence type="predicted"/>
<reference evidence="2 3" key="1">
    <citation type="journal article" date="2015" name="Genome Biol.">
        <title>Comparative genomics of Steinernema reveals deeply conserved gene regulatory networks.</title>
        <authorList>
            <person name="Dillman A.R."/>
            <person name="Macchietto M."/>
            <person name="Porter C.F."/>
            <person name="Rogers A."/>
            <person name="Williams B."/>
            <person name="Antoshechkin I."/>
            <person name="Lee M.M."/>
            <person name="Goodwin Z."/>
            <person name="Lu X."/>
            <person name="Lewis E.E."/>
            <person name="Goodrich-Blair H."/>
            <person name="Stock S.P."/>
            <person name="Adams B.J."/>
            <person name="Sternberg P.W."/>
            <person name="Mortazavi A."/>
        </authorList>
    </citation>
    <scope>NUCLEOTIDE SEQUENCE [LARGE SCALE GENOMIC DNA]</scope>
    <source>
        <strain evidence="2 3">ALL</strain>
    </source>
</reference>
<feature type="domain" description="OTU" evidence="1">
    <location>
        <begin position="221"/>
        <end position="339"/>
    </location>
</feature>
<gene>
    <name evidence="2" type="ORF">L596_025472</name>
</gene>
<protein>
    <recommendedName>
        <fullName evidence="1">OTU domain-containing protein</fullName>
    </recommendedName>
</protein>
<dbReference type="PROSITE" id="PS50802">
    <property type="entry name" value="OTU"/>
    <property type="match status" value="1"/>
</dbReference>
<keyword evidence="3" id="KW-1185">Reference proteome</keyword>
<sequence>MRMPSSFLVDQHLYNDAKLPETDENWEVERYELLKGLKPERDDAHQKIKEEQATYKAYYDRRHKPAVFKVGDMVRVTEITARKTVRLEGKPGTVSVDRLMAYEPKKRPEMASDLHPFAQKQAGDVQEAYEPVADLPIEQHEREIASVEHECLHASGNDDEIQILSFNSAKPKEVMITNTFPTIRWQQAAAARLKILEVVSSKAFRPGGVMVVPEYAKNYWFSTVQIQGDGNCGFRTLSWFISGSEKHYEVVRTAICDIIVDRPQKWIQGLTRLHNCPQKYLSESKMRQDRVWMTTVELQAAAEFFNCHIIVRMGKAWYRYNPDYHALQLRVHYPICATVDLFYRFFLKIVILSPLSMLTICYDSASDK</sequence>
<dbReference type="GO" id="GO:0016579">
    <property type="term" value="P:protein deubiquitination"/>
    <property type="evidence" value="ECO:0007669"/>
    <property type="project" value="TreeGrafter"/>
</dbReference>
<dbReference type="Proteomes" id="UP000298663">
    <property type="component" value="Unassembled WGS sequence"/>
</dbReference>
<evidence type="ECO:0000313" key="2">
    <source>
        <dbReference type="EMBL" id="TKR65008.1"/>
    </source>
</evidence>
<organism evidence="2 3">
    <name type="scientific">Steinernema carpocapsae</name>
    <name type="common">Entomopathogenic nematode</name>
    <dbReference type="NCBI Taxonomy" id="34508"/>
    <lineage>
        <taxon>Eukaryota</taxon>
        <taxon>Metazoa</taxon>
        <taxon>Ecdysozoa</taxon>
        <taxon>Nematoda</taxon>
        <taxon>Chromadorea</taxon>
        <taxon>Rhabditida</taxon>
        <taxon>Tylenchina</taxon>
        <taxon>Panagrolaimomorpha</taxon>
        <taxon>Strongyloidoidea</taxon>
        <taxon>Steinernematidae</taxon>
        <taxon>Steinernema</taxon>
    </lineage>
</organism>
<dbReference type="PANTHER" id="PTHR12419:SF7">
    <property type="entry name" value="OTU DOMAIN-CONTAINING PROTEIN 3"/>
    <property type="match status" value="1"/>
</dbReference>
<accession>A0A4U5M7W4</accession>
<name>A0A4U5M7W4_STECR</name>
<dbReference type="EMBL" id="AZBU02000009">
    <property type="protein sequence ID" value="TKR65008.1"/>
    <property type="molecule type" value="Genomic_DNA"/>
</dbReference>
<dbReference type="SUPFAM" id="SSF54001">
    <property type="entry name" value="Cysteine proteinases"/>
    <property type="match status" value="1"/>
</dbReference>
<dbReference type="Pfam" id="PF02338">
    <property type="entry name" value="OTU"/>
    <property type="match status" value="1"/>
</dbReference>
<dbReference type="PANTHER" id="PTHR12419">
    <property type="entry name" value="OTU DOMAIN CONTAINING PROTEIN"/>
    <property type="match status" value="1"/>
</dbReference>
<dbReference type="AlphaFoldDB" id="A0A4U5M7W4"/>
<dbReference type="InterPro" id="IPR050704">
    <property type="entry name" value="Peptidase_C85-like"/>
</dbReference>
<dbReference type="Gene3D" id="3.90.70.80">
    <property type="match status" value="1"/>
</dbReference>